<accession>A0A2U1NCF2</accession>
<gene>
    <name evidence="1" type="ORF">CTI12_AA282960</name>
</gene>
<keyword evidence="2" id="KW-1185">Reference proteome</keyword>
<dbReference type="OrthoDB" id="1743497at2759"/>
<sequence length="123" mass="14716">MNARGRVLHPKWKTNNNHVDCRVFAMIHMESYVGETVKNWDVGLCQESDKHVSLLRRMRFKIATKILLHELNLHSQKMYDLAFKFQEIDEQTRIWIIVNAIKNRAYRDPEKVVRKEDVLKPDK</sequence>
<dbReference type="AlphaFoldDB" id="A0A2U1NCF2"/>
<proteinExistence type="predicted"/>
<dbReference type="EMBL" id="PKPP01003118">
    <property type="protein sequence ID" value="PWA71205.1"/>
    <property type="molecule type" value="Genomic_DNA"/>
</dbReference>
<reference evidence="1 2" key="1">
    <citation type="journal article" date="2018" name="Mol. Plant">
        <title>The genome of Artemisia annua provides insight into the evolution of Asteraceae family and artemisinin biosynthesis.</title>
        <authorList>
            <person name="Shen Q."/>
            <person name="Zhang L."/>
            <person name="Liao Z."/>
            <person name="Wang S."/>
            <person name="Yan T."/>
            <person name="Shi P."/>
            <person name="Liu M."/>
            <person name="Fu X."/>
            <person name="Pan Q."/>
            <person name="Wang Y."/>
            <person name="Lv Z."/>
            <person name="Lu X."/>
            <person name="Zhang F."/>
            <person name="Jiang W."/>
            <person name="Ma Y."/>
            <person name="Chen M."/>
            <person name="Hao X."/>
            <person name="Li L."/>
            <person name="Tang Y."/>
            <person name="Lv G."/>
            <person name="Zhou Y."/>
            <person name="Sun X."/>
            <person name="Brodelius P.E."/>
            <person name="Rose J.K.C."/>
            <person name="Tang K."/>
        </authorList>
    </citation>
    <scope>NUCLEOTIDE SEQUENCE [LARGE SCALE GENOMIC DNA]</scope>
    <source>
        <strain evidence="2">cv. Huhao1</strain>
        <tissue evidence="1">Leaf</tissue>
    </source>
</reference>
<evidence type="ECO:0000313" key="2">
    <source>
        <dbReference type="Proteomes" id="UP000245207"/>
    </source>
</evidence>
<organism evidence="1 2">
    <name type="scientific">Artemisia annua</name>
    <name type="common">Sweet wormwood</name>
    <dbReference type="NCBI Taxonomy" id="35608"/>
    <lineage>
        <taxon>Eukaryota</taxon>
        <taxon>Viridiplantae</taxon>
        <taxon>Streptophyta</taxon>
        <taxon>Embryophyta</taxon>
        <taxon>Tracheophyta</taxon>
        <taxon>Spermatophyta</taxon>
        <taxon>Magnoliopsida</taxon>
        <taxon>eudicotyledons</taxon>
        <taxon>Gunneridae</taxon>
        <taxon>Pentapetalae</taxon>
        <taxon>asterids</taxon>
        <taxon>campanulids</taxon>
        <taxon>Asterales</taxon>
        <taxon>Asteraceae</taxon>
        <taxon>Asteroideae</taxon>
        <taxon>Anthemideae</taxon>
        <taxon>Artemisiinae</taxon>
        <taxon>Artemisia</taxon>
    </lineage>
</organism>
<protein>
    <submittedName>
        <fullName evidence="1">Uncharacterized protein</fullName>
    </submittedName>
</protein>
<evidence type="ECO:0000313" key="1">
    <source>
        <dbReference type="EMBL" id="PWA71205.1"/>
    </source>
</evidence>
<dbReference type="Proteomes" id="UP000245207">
    <property type="component" value="Unassembled WGS sequence"/>
</dbReference>
<name>A0A2U1NCF2_ARTAN</name>
<comment type="caution">
    <text evidence="1">The sequence shown here is derived from an EMBL/GenBank/DDBJ whole genome shotgun (WGS) entry which is preliminary data.</text>
</comment>